<dbReference type="KEGG" id="ssai:N0B31_01255"/>
<dbReference type="RefSeq" id="WP_260593947.1">
    <property type="nucleotide sequence ID" value="NZ_CP104003.1"/>
</dbReference>
<evidence type="ECO:0000313" key="1">
    <source>
        <dbReference type="EMBL" id="UWM54918.1"/>
    </source>
</evidence>
<dbReference type="EMBL" id="CP104003">
    <property type="protein sequence ID" value="UWM54918.1"/>
    <property type="molecule type" value="Genomic_DNA"/>
</dbReference>
<accession>A0A9E7UB82</accession>
<keyword evidence="2" id="KW-1185">Reference proteome</keyword>
<dbReference type="Proteomes" id="UP001057580">
    <property type="component" value="Chromosome"/>
</dbReference>
<reference evidence="1" key="1">
    <citation type="submission" date="2022-09" db="EMBL/GenBank/DDBJ databases">
        <title>Diverse halophilic archaea isolated from saline environments.</title>
        <authorList>
            <person name="Cui H.-L."/>
        </authorList>
    </citation>
    <scope>NUCLEOTIDE SEQUENCE</scope>
    <source>
        <strain evidence="1">ZS-35-S2</strain>
    </source>
</reference>
<proteinExistence type="predicted"/>
<dbReference type="GeneID" id="74941007"/>
<protein>
    <submittedName>
        <fullName evidence="1">Uncharacterized protein</fullName>
    </submittedName>
</protein>
<gene>
    <name evidence="1" type="ORF">N0B31_01255</name>
</gene>
<dbReference type="AlphaFoldDB" id="A0A9E7UB82"/>
<evidence type="ECO:0000313" key="2">
    <source>
        <dbReference type="Proteomes" id="UP001057580"/>
    </source>
</evidence>
<organism evidence="1 2">
    <name type="scientific">Salinirubellus salinus</name>
    <dbReference type="NCBI Taxonomy" id="1364945"/>
    <lineage>
        <taxon>Archaea</taxon>
        <taxon>Methanobacteriati</taxon>
        <taxon>Methanobacteriota</taxon>
        <taxon>Stenosarchaea group</taxon>
        <taxon>Halobacteria</taxon>
        <taxon>Halobacteriales</taxon>
        <taxon>Natronomonadaceae</taxon>
        <taxon>Salinirubellus</taxon>
    </lineage>
</organism>
<sequence>MVGFYAGSDGSYYTEWEVALRMESGDWEPCMWDTETGWELVEGDGGLVWLVPVEASDLPAWVEVRETPEGPGDEVVDTRG</sequence>
<name>A0A9E7UB82_9EURY</name>